<dbReference type="InterPro" id="IPR011043">
    <property type="entry name" value="Gal_Oxase/kelch_b-propeller"/>
</dbReference>
<sequence>MIRNGKLNDRDRLPHAFTPGRTGMEFLPVLEPLDEPKEGLWYSLIPRGGAPGVSVGHTCNFIPSGDGGKGKILIVGGANPSGSFPHSHIVNLDNNEWDIPEWEHLEARYEHCSFVPESSAQSLWVFGGAQQTGNRNCLQKIQLTDSGSNWMNVSVNGTSPCPRTYHTNSACIGDKLFVFSGGETGATPVSDPKLHVFDTVSSTWSQPETQGRQPLPRHGHIVVAVGSKIYIHGGMAGEKFHNDMYFLETGNMKWDKVHVKGDIPPGVAAHSAVVLGKNIYIFGGMTADGASNSMYRFNTDKSRWILMKFKGDMPPNRLDHSMCLVPWKACGEENGGEAQAKSPAETIHLAFVFGGMDTQGVMFNDCIVTVVT</sequence>
<name>A0AA88IS67_CHASR</name>
<reference evidence="5" key="1">
    <citation type="submission" date="2023-07" db="EMBL/GenBank/DDBJ databases">
        <title>Chromosome-level Genome Assembly of Striped Snakehead (Channa striata).</title>
        <authorList>
            <person name="Liu H."/>
        </authorList>
    </citation>
    <scope>NUCLEOTIDE SEQUENCE</scope>
    <source>
        <strain evidence="5">Gz</strain>
        <tissue evidence="5">Muscle</tissue>
    </source>
</reference>
<organism evidence="5 6">
    <name type="scientific">Channa striata</name>
    <name type="common">Snakehead murrel</name>
    <name type="synonym">Ophicephalus striatus</name>
    <dbReference type="NCBI Taxonomy" id="64152"/>
    <lineage>
        <taxon>Eukaryota</taxon>
        <taxon>Metazoa</taxon>
        <taxon>Chordata</taxon>
        <taxon>Craniata</taxon>
        <taxon>Vertebrata</taxon>
        <taxon>Euteleostomi</taxon>
        <taxon>Actinopterygii</taxon>
        <taxon>Neopterygii</taxon>
        <taxon>Teleostei</taxon>
        <taxon>Neoteleostei</taxon>
        <taxon>Acanthomorphata</taxon>
        <taxon>Anabantaria</taxon>
        <taxon>Anabantiformes</taxon>
        <taxon>Channoidei</taxon>
        <taxon>Channidae</taxon>
        <taxon>Channa</taxon>
    </lineage>
</organism>
<dbReference type="Gene3D" id="2.120.10.80">
    <property type="entry name" value="Kelch-type beta propeller"/>
    <property type="match status" value="2"/>
</dbReference>
<dbReference type="InterPro" id="IPR052124">
    <property type="entry name" value="Rab9_kelch_effector"/>
</dbReference>
<dbReference type="Pfam" id="PF24681">
    <property type="entry name" value="Kelch_KLHDC2_KLHL20_DRC7"/>
    <property type="match status" value="1"/>
</dbReference>
<evidence type="ECO:0000313" key="5">
    <source>
        <dbReference type="EMBL" id="KAK2819211.1"/>
    </source>
</evidence>
<evidence type="ECO:0000256" key="2">
    <source>
        <dbReference type="ARBA" id="ARBA00022737"/>
    </source>
</evidence>
<dbReference type="InterPro" id="IPR015915">
    <property type="entry name" value="Kelch-typ_b-propeller"/>
</dbReference>
<comment type="function">
    <text evidence="3">Rab9 effector required for endosome to trans-Golgi network (TGN) transport.</text>
</comment>
<evidence type="ECO:0000256" key="1">
    <source>
        <dbReference type="ARBA" id="ARBA00022441"/>
    </source>
</evidence>
<evidence type="ECO:0000256" key="4">
    <source>
        <dbReference type="ARBA" id="ARBA00039295"/>
    </source>
</evidence>
<dbReference type="SUPFAM" id="SSF50965">
    <property type="entry name" value="Galactose oxidase, central domain"/>
    <property type="match status" value="1"/>
</dbReference>
<dbReference type="EMBL" id="JAUPFM010000020">
    <property type="protein sequence ID" value="KAK2819211.1"/>
    <property type="molecule type" value="Genomic_DNA"/>
</dbReference>
<accession>A0AA88IS67</accession>
<keyword evidence="2" id="KW-0677">Repeat</keyword>
<keyword evidence="1" id="KW-0880">Kelch repeat</keyword>
<protein>
    <recommendedName>
        <fullName evidence="4">Rab9 effector protein with kelch motifs</fullName>
    </recommendedName>
</protein>
<keyword evidence="6" id="KW-1185">Reference proteome</keyword>
<dbReference type="Proteomes" id="UP001187415">
    <property type="component" value="Unassembled WGS sequence"/>
</dbReference>
<proteinExistence type="predicted"/>
<dbReference type="PANTHER" id="PTHR46647:SF1">
    <property type="entry name" value="RAB9 EFFECTOR PROTEIN WITH KELCH MOTIFS"/>
    <property type="match status" value="1"/>
</dbReference>
<comment type="caution">
    <text evidence="5">The sequence shown here is derived from an EMBL/GenBank/DDBJ whole genome shotgun (WGS) entry which is preliminary data.</text>
</comment>
<gene>
    <name evidence="5" type="ORF">Q5P01_024772</name>
</gene>
<evidence type="ECO:0000256" key="3">
    <source>
        <dbReference type="ARBA" id="ARBA00037224"/>
    </source>
</evidence>
<dbReference type="PANTHER" id="PTHR46647">
    <property type="entry name" value="RAB9 EFFECTOR PROTEIN WITH KELCH MOTIFS"/>
    <property type="match status" value="1"/>
</dbReference>
<evidence type="ECO:0000313" key="6">
    <source>
        <dbReference type="Proteomes" id="UP001187415"/>
    </source>
</evidence>
<dbReference type="AlphaFoldDB" id="A0AA88IS67"/>